<evidence type="ECO:0000256" key="11">
    <source>
        <dbReference type="PROSITE-ProRule" id="PRU00581"/>
    </source>
</evidence>
<evidence type="ECO:0000256" key="9">
    <source>
        <dbReference type="ARBA" id="ARBA00050024"/>
    </source>
</evidence>
<evidence type="ECO:0000259" key="13">
    <source>
        <dbReference type="PROSITE" id="PS51225"/>
    </source>
</evidence>
<evidence type="ECO:0000256" key="8">
    <source>
        <dbReference type="ARBA" id="ARBA00049979"/>
    </source>
</evidence>
<evidence type="ECO:0000313" key="15">
    <source>
        <dbReference type="Proteomes" id="UP000823561"/>
    </source>
</evidence>
<keyword evidence="4 11" id="KW-0812">Transmembrane</keyword>
<evidence type="ECO:0000313" key="14">
    <source>
        <dbReference type="EMBL" id="KAG5273606.1"/>
    </source>
</evidence>
<dbReference type="GO" id="GO:0019911">
    <property type="term" value="F:structural constituent of myelin sheath"/>
    <property type="evidence" value="ECO:0007669"/>
    <property type="project" value="TreeGrafter"/>
</dbReference>
<keyword evidence="3" id="KW-1003">Cell membrane</keyword>
<dbReference type="PRINTS" id="PR01884">
    <property type="entry name" value="MALPROTEIN"/>
</dbReference>
<name>A0AAV6GJF8_9TELE</name>
<keyword evidence="15" id="KW-1185">Reference proteome</keyword>
<feature type="transmembrane region" description="Helical" evidence="12">
    <location>
        <begin position="99"/>
        <end position="123"/>
    </location>
</feature>
<feature type="transmembrane region" description="Helical" evidence="12">
    <location>
        <begin position="37"/>
        <end position="59"/>
    </location>
</feature>
<evidence type="ECO:0000256" key="4">
    <source>
        <dbReference type="ARBA" id="ARBA00022692"/>
    </source>
</evidence>
<gene>
    <name evidence="14" type="ORF">AALO_G00153360</name>
</gene>
<dbReference type="Pfam" id="PF01284">
    <property type="entry name" value="MARVEL"/>
    <property type="match status" value="1"/>
</dbReference>
<dbReference type="PANTHER" id="PTHR22776">
    <property type="entry name" value="MARVEL-CONTAINING POTENTIAL LIPID RAFT-ASSOCIATED PROTEIN"/>
    <property type="match status" value="1"/>
</dbReference>
<comment type="similarity">
    <text evidence="7">Belongs to the MAL family.</text>
</comment>
<dbReference type="PROSITE" id="PS51225">
    <property type="entry name" value="MARVEL"/>
    <property type="match status" value="1"/>
</dbReference>
<evidence type="ECO:0000256" key="5">
    <source>
        <dbReference type="ARBA" id="ARBA00022989"/>
    </source>
</evidence>
<reference evidence="14" key="1">
    <citation type="submission" date="2020-10" db="EMBL/GenBank/DDBJ databases">
        <title>Chromosome-scale genome assembly of the Allis shad, Alosa alosa.</title>
        <authorList>
            <person name="Margot Z."/>
            <person name="Christophe K."/>
            <person name="Cabau C."/>
            <person name="Louis A."/>
            <person name="Berthelot C."/>
            <person name="Parey E."/>
            <person name="Roest Crollius H."/>
            <person name="Montfort J."/>
            <person name="Robinson-Rechavi M."/>
            <person name="Bucao C."/>
            <person name="Bouchez O."/>
            <person name="Gislard M."/>
            <person name="Lluch J."/>
            <person name="Milhes M."/>
            <person name="Lampietro C."/>
            <person name="Lopez Roques C."/>
            <person name="Donnadieu C."/>
            <person name="Braasch I."/>
            <person name="Desvignes T."/>
            <person name="Postlethwait J."/>
            <person name="Bobe J."/>
            <person name="Guiguen Y."/>
        </authorList>
    </citation>
    <scope>NUCLEOTIDE SEQUENCE</scope>
    <source>
        <strain evidence="14">M-15738</strain>
        <tissue evidence="14">Blood</tissue>
    </source>
</reference>
<comment type="subunit">
    <text evidence="2">Forms oligomers.</text>
</comment>
<keyword evidence="5 12" id="KW-1133">Transmembrane helix</keyword>
<dbReference type="GO" id="GO:0042552">
    <property type="term" value="P:myelination"/>
    <property type="evidence" value="ECO:0007669"/>
    <property type="project" value="TreeGrafter"/>
</dbReference>
<evidence type="ECO:0000256" key="12">
    <source>
        <dbReference type="SAM" id="Phobius"/>
    </source>
</evidence>
<dbReference type="GO" id="GO:0016324">
    <property type="term" value="C:apical plasma membrane"/>
    <property type="evidence" value="ECO:0007669"/>
    <property type="project" value="UniProtKB-SubCell"/>
</dbReference>
<dbReference type="InterPro" id="IPR013295">
    <property type="entry name" value="MAL"/>
</dbReference>
<evidence type="ECO:0000256" key="2">
    <source>
        <dbReference type="ARBA" id="ARBA00011815"/>
    </source>
</evidence>
<dbReference type="InterPro" id="IPR050578">
    <property type="entry name" value="MARVEL-CKLF_proteins"/>
</dbReference>
<dbReference type="GO" id="GO:0043209">
    <property type="term" value="C:myelin sheath"/>
    <property type="evidence" value="ECO:0007669"/>
    <property type="project" value="UniProtKB-SubCell"/>
</dbReference>
<evidence type="ECO:0000256" key="6">
    <source>
        <dbReference type="ARBA" id="ARBA00023136"/>
    </source>
</evidence>
<dbReference type="PANTHER" id="PTHR22776:SF9">
    <property type="entry name" value="PLASMOLIPIN"/>
    <property type="match status" value="1"/>
</dbReference>
<dbReference type="EMBL" id="JADWDJ010000011">
    <property type="protein sequence ID" value="KAG5273606.1"/>
    <property type="molecule type" value="Genomic_DNA"/>
</dbReference>
<accession>A0AAV6GJF8</accession>
<feature type="domain" description="MARVEL" evidence="13">
    <location>
        <begin position="30"/>
        <end position="161"/>
    </location>
</feature>
<keyword evidence="6 11" id="KW-0472">Membrane</keyword>
<dbReference type="Proteomes" id="UP000823561">
    <property type="component" value="Chromosome 11"/>
</dbReference>
<evidence type="ECO:0000256" key="3">
    <source>
        <dbReference type="ARBA" id="ARBA00022475"/>
    </source>
</evidence>
<organism evidence="14 15">
    <name type="scientific">Alosa alosa</name>
    <name type="common">allis shad</name>
    <dbReference type="NCBI Taxonomy" id="278164"/>
    <lineage>
        <taxon>Eukaryota</taxon>
        <taxon>Metazoa</taxon>
        <taxon>Chordata</taxon>
        <taxon>Craniata</taxon>
        <taxon>Vertebrata</taxon>
        <taxon>Euteleostomi</taxon>
        <taxon>Actinopterygii</taxon>
        <taxon>Neopterygii</taxon>
        <taxon>Teleostei</taxon>
        <taxon>Clupei</taxon>
        <taxon>Clupeiformes</taxon>
        <taxon>Clupeoidei</taxon>
        <taxon>Clupeidae</taxon>
        <taxon>Alosa</taxon>
    </lineage>
</organism>
<feature type="transmembrane region" description="Helical" evidence="12">
    <location>
        <begin position="65"/>
        <end position="87"/>
    </location>
</feature>
<protein>
    <recommendedName>
        <fullName evidence="9">Plasmolipin</fullName>
    </recommendedName>
    <alternativeName>
        <fullName evidence="10">Plasma membrane proteolipid</fullName>
    </alternativeName>
</protein>
<evidence type="ECO:0000256" key="1">
    <source>
        <dbReference type="ARBA" id="ARBA00004424"/>
    </source>
</evidence>
<dbReference type="AlphaFoldDB" id="A0AAV6GJF8"/>
<evidence type="ECO:0000256" key="10">
    <source>
        <dbReference type="ARBA" id="ARBA00050050"/>
    </source>
</evidence>
<comment type="caution">
    <text evidence="14">The sequence shown here is derived from an EMBL/GenBank/DDBJ whole genome shotgun (WGS) entry which is preliminary data.</text>
</comment>
<dbReference type="InterPro" id="IPR008253">
    <property type="entry name" value="Marvel"/>
</dbReference>
<comment type="subcellular location">
    <subcellularLocation>
        <location evidence="1">Apical cell membrane</location>
        <topology evidence="1">Multi-pass membrane protein</topology>
    </subcellularLocation>
    <subcellularLocation>
        <location evidence="8">Myelin membrane</location>
        <topology evidence="8">Multi-pass membrane protein</topology>
    </subcellularLocation>
</comment>
<feature type="transmembrane region" description="Helical" evidence="12">
    <location>
        <begin position="129"/>
        <end position="151"/>
    </location>
</feature>
<sequence length="174" mass="18776">MADFPGKVNTQTSAAASQQGNIKMAVDVSFVRTIPAILMMAETVVGLLVWSLMASIHIFHPAIGWVMFVSVTLWLLTIVLFCMLLFGVHHKLPSVPWPLAVLVFNGVAAFLYLTAFITTAAVASDYYWTWAYGHMVAAAVFGCIVTVGYGASAFFSYTMWRGNDGNAAGSTVPV</sequence>
<proteinExistence type="inferred from homology"/>
<evidence type="ECO:0000256" key="7">
    <source>
        <dbReference type="ARBA" id="ARBA00034721"/>
    </source>
</evidence>